<comment type="caution">
    <text evidence="1">The sequence shown here is derived from an EMBL/GenBank/DDBJ whole genome shotgun (WGS) entry which is preliminary data.</text>
</comment>
<reference evidence="1 2" key="1">
    <citation type="journal article" date="2012" name="Genome Biol.">
        <title>Genome and low-iron response of an oceanic diatom adapted to chronic iron limitation.</title>
        <authorList>
            <person name="Lommer M."/>
            <person name="Specht M."/>
            <person name="Roy A.S."/>
            <person name="Kraemer L."/>
            <person name="Andreson R."/>
            <person name="Gutowska M.A."/>
            <person name="Wolf J."/>
            <person name="Bergner S.V."/>
            <person name="Schilhabel M.B."/>
            <person name="Klostermeier U.C."/>
            <person name="Beiko R.G."/>
            <person name="Rosenstiel P."/>
            <person name="Hippler M."/>
            <person name="Laroche J."/>
        </authorList>
    </citation>
    <scope>NUCLEOTIDE SEQUENCE [LARGE SCALE GENOMIC DNA]</scope>
    <source>
        <strain evidence="1 2">CCMP1005</strain>
    </source>
</reference>
<dbReference type="Proteomes" id="UP000266841">
    <property type="component" value="Unassembled WGS sequence"/>
</dbReference>
<proteinExistence type="predicted"/>
<sequence>MNPHGASLSTHSVMSSQIGPTLAYVDRLQLPVRRNGGGFRSCNSRKDAQYAGCLAQSAPQLLDRKDDRGNVIPGRMHTPSLVNHFGETSFNHARGRDWHPWKHLLDNSNGDIATGLRQASSQMKTNFEEVAIDGMYDQDSCLVLQDVTRFGFNSDGTRPTSVTHALTVQLETMEFRWLLQQ</sequence>
<evidence type="ECO:0000313" key="2">
    <source>
        <dbReference type="Proteomes" id="UP000266841"/>
    </source>
</evidence>
<gene>
    <name evidence="1" type="ORF">THAOC_25642</name>
</gene>
<evidence type="ECO:0000313" key="1">
    <source>
        <dbReference type="EMBL" id="EJK54708.1"/>
    </source>
</evidence>
<accession>K0RM04</accession>
<keyword evidence="2" id="KW-1185">Reference proteome</keyword>
<organism evidence="1 2">
    <name type="scientific">Thalassiosira oceanica</name>
    <name type="common">Marine diatom</name>
    <dbReference type="NCBI Taxonomy" id="159749"/>
    <lineage>
        <taxon>Eukaryota</taxon>
        <taxon>Sar</taxon>
        <taxon>Stramenopiles</taxon>
        <taxon>Ochrophyta</taxon>
        <taxon>Bacillariophyta</taxon>
        <taxon>Coscinodiscophyceae</taxon>
        <taxon>Thalassiosirophycidae</taxon>
        <taxon>Thalassiosirales</taxon>
        <taxon>Thalassiosiraceae</taxon>
        <taxon>Thalassiosira</taxon>
    </lineage>
</organism>
<protein>
    <submittedName>
        <fullName evidence="1">Uncharacterized protein</fullName>
    </submittedName>
</protein>
<dbReference type="AlphaFoldDB" id="K0RM04"/>
<feature type="non-terminal residue" evidence="1">
    <location>
        <position position="181"/>
    </location>
</feature>
<dbReference type="EMBL" id="AGNL01035417">
    <property type="protein sequence ID" value="EJK54708.1"/>
    <property type="molecule type" value="Genomic_DNA"/>
</dbReference>
<name>K0RM04_THAOC</name>